<evidence type="ECO:0000256" key="3">
    <source>
        <dbReference type="ARBA" id="ARBA00022692"/>
    </source>
</evidence>
<evidence type="ECO:0000256" key="5">
    <source>
        <dbReference type="ARBA" id="ARBA00023136"/>
    </source>
</evidence>
<comment type="caution">
    <text evidence="7">The sequence shown here is derived from an EMBL/GenBank/DDBJ whole genome shotgun (WGS) entry which is preliminary data.</text>
</comment>
<accession>A0A5C8PKA1</accession>
<feature type="transmembrane region" description="Helical" evidence="6">
    <location>
        <begin position="12"/>
        <end position="37"/>
    </location>
</feature>
<feature type="transmembrane region" description="Helical" evidence="6">
    <location>
        <begin position="49"/>
        <end position="71"/>
    </location>
</feature>
<dbReference type="RefSeq" id="WP_147848268.1">
    <property type="nucleotide sequence ID" value="NZ_VDUZ01000019.1"/>
</dbReference>
<dbReference type="EMBL" id="VDUZ01000019">
    <property type="protein sequence ID" value="TXL74305.1"/>
    <property type="molecule type" value="Genomic_DNA"/>
</dbReference>
<protein>
    <recommendedName>
        <fullName evidence="9">Flippase-like domain-containing protein</fullName>
    </recommendedName>
</protein>
<keyword evidence="2" id="KW-1003">Cell membrane</keyword>
<evidence type="ECO:0000256" key="6">
    <source>
        <dbReference type="SAM" id="Phobius"/>
    </source>
</evidence>
<gene>
    <name evidence="7" type="ORF">FHP25_17615</name>
</gene>
<feature type="transmembrane region" description="Helical" evidence="6">
    <location>
        <begin position="133"/>
        <end position="151"/>
    </location>
</feature>
<evidence type="ECO:0008006" key="9">
    <source>
        <dbReference type="Google" id="ProtNLM"/>
    </source>
</evidence>
<name>A0A5C8PKA1_9HYPH</name>
<evidence type="ECO:0000313" key="7">
    <source>
        <dbReference type="EMBL" id="TXL74305.1"/>
    </source>
</evidence>
<reference evidence="7 8" key="1">
    <citation type="submission" date="2019-06" db="EMBL/GenBank/DDBJ databases">
        <title>New taxonomy in bacterial strain CC-CFT640, isolated from vineyard.</title>
        <authorList>
            <person name="Lin S.-Y."/>
            <person name="Tsai C.-F."/>
            <person name="Young C.-C."/>
        </authorList>
    </citation>
    <scope>NUCLEOTIDE SEQUENCE [LARGE SCALE GENOMIC DNA]</scope>
    <source>
        <strain evidence="7 8">CC-CFT640</strain>
    </source>
</reference>
<keyword evidence="8" id="KW-1185">Reference proteome</keyword>
<dbReference type="OrthoDB" id="7348988at2"/>
<sequence length="340" mass="35330">MSAPDAKRSVKLGVVLAALAGVLGAGYLIFMVGFGAVADAVLSVGWDGFALLLLYGAANFVLLGIAWLLVVPPYSWRNAVTFCWGRAVRDSAGDILPFSQFGGMVIGARATILRGIPQGLAFASMIVDTTVEMIAQIGIVILGLVILTLHLPGATSRIPMVQVTIIGILVAILAAGAFVVVQRRGFAFLERIAERLLPSAAAPAAAINRSINAIHAAPWRMAAACVVHLLGWLFSAFGTWLALTLIQAPISFGEAIVIESLLCAARSAAVFVPAALGVQEAGYALMMPLFGLAPEVGIAISLLKRAREITLGVPVLLSWQIAEGGHAVAARSAHPPAGSE</sequence>
<dbReference type="GO" id="GO:0005886">
    <property type="term" value="C:plasma membrane"/>
    <property type="evidence" value="ECO:0007669"/>
    <property type="project" value="UniProtKB-SubCell"/>
</dbReference>
<evidence type="ECO:0000313" key="8">
    <source>
        <dbReference type="Proteomes" id="UP000321638"/>
    </source>
</evidence>
<keyword evidence="3 6" id="KW-0812">Transmembrane</keyword>
<dbReference type="Proteomes" id="UP000321638">
    <property type="component" value="Unassembled WGS sequence"/>
</dbReference>
<organism evidence="7 8">
    <name type="scientific">Vineibacter terrae</name>
    <dbReference type="NCBI Taxonomy" id="2586908"/>
    <lineage>
        <taxon>Bacteria</taxon>
        <taxon>Pseudomonadati</taxon>
        <taxon>Pseudomonadota</taxon>
        <taxon>Alphaproteobacteria</taxon>
        <taxon>Hyphomicrobiales</taxon>
        <taxon>Vineibacter</taxon>
    </lineage>
</organism>
<keyword evidence="4 6" id="KW-1133">Transmembrane helix</keyword>
<dbReference type="NCBIfam" id="TIGR03476">
    <property type="entry name" value="HpnL"/>
    <property type="match status" value="1"/>
</dbReference>
<dbReference type="PANTHER" id="PTHR39087">
    <property type="entry name" value="UPF0104 MEMBRANE PROTEIN MJ1595"/>
    <property type="match status" value="1"/>
</dbReference>
<evidence type="ECO:0000256" key="1">
    <source>
        <dbReference type="ARBA" id="ARBA00004651"/>
    </source>
</evidence>
<proteinExistence type="predicted"/>
<feature type="transmembrane region" description="Helical" evidence="6">
    <location>
        <begin position="163"/>
        <end position="181"/>
    </location>
</feature>
<evidence type="ECO:0000256" key="4">
    <source>
        <dbReference type="ARBA" id="ARBA00022989"/>
    </source>
</evidence>
<feature type="transmembrane region" description="Helical" evidence="6">
    <location>
        <begin position="221"/>
        <end position="243"/>
    </location>
</feature>
<dbReference type="InterPro" id="IPR022791">
    <property type="entry name" value="L-PG_synthase/AglD"/>
</dbReference>
<dbReference type="PANTHER" id="PTHR39087:SF2">
    <property type="entry name" value="UPF0104 MEMBRANE PROTEIN MJ1595"/>
    <property type="match status" value="1"/>
</dbReference>
<dbReference type="AlphaFoldDB" id="A0A5C8PKA1"/>
<keyword evidence="5 6" id="KW-0472">Membrane</keyword>
<comment type="subcellular location">
    <subcellularLocation>
        <location evidence="1">Cell membrane</location>
        <topology evidence="1">Multi-pass membrane protein</topology>
    </subcellularLocation>
</comment>
<feature type="transmembrane region" description="Helical" evidence="6">
    <location>
        <begin position="282"/>
        <end position="303"/>
    </location>
</feature>
<evidence type="ECO:0000256" key="2">
    <source>
        <dbReference type="ARBA" id="ARBA00022475"/>
    </source>
</evidence>
<dbReference type="Pfam" id="PF03706">
    <property type="entry name" value="LPG_synthase_TM"/>
    <property type="match status" value="1"/>
</dbReference>